<dbReference type="InterPro" id="IPR020516">
    <property type="entry name" value="Uncharacterised_YxcD"/>
</dbReference>
<accession>A0A0M1P3M5</accession>
<comment type="caution">
    <text evidence="1">The sequence shown here is derived from an EMBL/GenBank/DDBJ whole genome shotgun (WGS) entry which is preliminary data.</text>
</comment>
<sequence length="92" mass="10697">MILSMDEIINAVCLHQAERRGVKPTDVSLELSWDEETGYTAEVWVNGRTQYLIEANLIEAILRYLHSEYDIRAYSEQVRLELEDEIIAVVQQ</sequence>
<reference evidence="2" key="1">
    <citation type="submission" date="2015-08" db="EMBL/GenBank/DDBJ databases">
        <title>Genome sequencing project for genomic taxonomy and phylogenomics of Bacillus-like bacteria.</title>
        <authorList>
            <person name="Liu B."/>
            <person name="Wang J."/>
            <person name="Zhu Y."/>
            <person name="Liu G."/>
            <person name="Chen Q."/>
            <person name="Chen Z."/>
            <person name="Lan J."/>
            <person name="Che J."/>
            <person name="Ge C."/>
            <person name="Shi H."/>
            <person name="Pan Z."/>
            <person name="Liu X."/>
        </authorList>
    </citation>
    <scope>NUCLEOTIDE SEQUENCE [LARGE SCALE GENOMIC DNA]</scope>
    <source>
        <strain evidence="2">FJAT-22460</strain>
    </source>
</reference>
<name>A0A0M1P3M5_9BACL</name>
<dbReference type="AlphaFoldDB" id="A0A0M1P3M5"/>
<proteinExistence type="predicted"/>
<dbReference type="RefSeq" id="WP_054401827.1">
    <property type="nucleotide sequence ID" value="NZ_LIUT01000001.1"/>
</dbReference>
<keyword evidence="2" id="KW-1185">Reference proteome</keyword>
<protein>
    <recommendedName>
        <fullName evidence="3">DUF2653 domain-containing protein</fullName>
    </recommendedName>
</protein>
<dbReference type="EMBL" id="LIUT01000001">
    <property type="protein sequence ID" value="KOR88895.1"/>
    <property type="molecule type" value="Genomic_DNA"/>
</dbReference>
<evidence type="ECO:0008006" key="3">
    <source>
        <dbReference type="Google" id="ProtNLM"/>
    </source>
</evidence>
<gene>
    <name evidence="1" type="ORF">AM231_06770</name>
</gene>
<organism evidence="1 2">
    <name type="scientific">Paenibacillus solani</name>
    <dbReference type="NCBI Taxonomy" id="1705565"/>
    <lineage>
        <taxon>Bacteria</taxon>
        <taxon>Bacillati</taxon>
        <taxon>Bacillota</taxon>
        <taxon>Bacilli</taxon>
        <taxon>Bacillales</taxon>
        <taxon>Paenibacillaceae</taxon>
        <taxon>Paenibacillus</taxon>
    </lineage>
</organism>
<evidence type="ECO:0000313" key="1">
    <source>
        <dbReference type="EMBL" id="KOR88895.1"/>
    </source>
</evidence>
<dbReference type="Pfam" id="PF10850">
    <property type="entry name" value="DUF2653"/>
    <property type="match status" value="1"/>
</dbReference>
<dbReference type="OrthoDB" id="2360753at2"/>
<dbReference type="PATRIC" id="fig|1705565.3.peg.3261"/>
<dbReference type="Proteomes" id="UP000036932">
    <property type="component" value="Unassembled WGS sequence"/>
</dbReference>
<evidence type="ECO:0000313" key="2">
    <source>
        <dbReference type="Proteomes" id="UP000036932"/>
    </source>
</evidence>